<comment type="caution">
    <text evidence="2">The sequence shown here is derived from an EMBL/GenBank/DDBJ whole genome shotgun (WGS) entry which is preliminary data.</text>
</comment>
<name>A0ABW0KVN4_9BACT</name>
<dbReference type="Proteomes" id="UP001596052">
    <property type="component" value="Unassembled WGS sequence"/>
</dbReference>
<evidence type="ECO:0000313" key="3">
    <source>
        <dbReference type="Proteomes" id="UP001596052"/>
    </source>
</evidence>
<keyword evidence="3" id="KW-1185">Reference proteome</keyword>
<sequence>MLATQCTSPPPTAQTIPLRESPFSVVGLCLLSGTPSVPGVYFFYDKEGDLPYIGKSLDLKKRIARYRYVTPEKKPSER</sequence>
<dbReference type="PROSITE" id="PS50164">
    <property type="entry name" value="GIY_YIG"/>
    <property type="match status" value="1"/>
</dbReference>
<dbReference type="Gene3D" id="3.40.1440.10">
    <property type="entry name" value="GIY-YIG endonuclease"/>
    <property type="match status" value="1"/>
</dbReference>
<dbReference type="RefSeq" id="WP_377169426.1">
    <property type="nucleotide sequence ID" value="NZ_JBHSMQ010000007.1"/>
</dbReference>
<dbReference type="Pfam" id="PF01541">
    <property type="entry name" value="GIY-YIG"/>
    <property type="match status" value="1"/>
</dbReference>
<dbReference type="SUPFAM" id="SSF82771">
    <property type="entry name" value="GIY-YIG endonuclease"/>
    <property type="match status" value="1"/>
</dbReference>
<evidence type="ECO:0000259" key="1">
    <source>
        <dbReference type="PROSITE" id="PS50164"/>
    </source>
</evidence>
<accession>A0ABW0KVN4</accession>
<dbReference type="InterPro" id="IPR035901">
    <property type="entry name" value="GIY-YIG_endonuc_sf"/>
</dbReference>
<reference evidence="3" key="1">
    <citation type="journal article" date="2019" name="Int. J. Syst. Evol. Microbiol.">
        <title>The Global Catalogue of Microorganisms (GCM) 10K type strain sequencing project: providing services to taxonomists for standard genome sequencing and annotation.</title>
        <authorList>
            <consortium name="The Broad Institute Genomics Platform"/>
            <consortium name="The Broad Institute Genome Sequencing Center for Infectious Disease"/>
            <person name="Wu L."/>
            <person name="Ma J."/>
        </authorList>
    </citation>
    <scope>NUCLEOTIDE SEQUENCE [LARGE SCALE GENOMIC DNA]</scope>
    <source>
        <strain evidence="3">CGMCC 4.1469</strain>
    </source>
</reference>
<organism evidence="2 3">
    <name type="scientific">Prosthecobacter fluviatilis</name>
    <dbReference type="NCBI Taxonomy" id="445931"/>
    <lineage>
        <taxon>Bacteria</taxon>
        <taxon>Pseudomonadati</taxon>
        <taxon>Verrucomicrobiota</taxon>
        <taxon>Verrucomicrobiia</taxon>
        <taxon>Verrucomicrobiales</taxon>
        <taxon>Verrucomicrobiaceae</taxon>
        <taxon>Prosthecobacter</taxon>
    </lineage>
</organism>
<protein>
    <submittedName>
        <fullName evidence="2">GIY-YIG nuclease family protein</fullName>
    </submittedName>
</protein>
<gene>
    <name evidence="2" type="ORF">ACFQDI_18195</name>
</gene>
<dbReference type="EMBL" id="JBHSMQ010000007">
    <property type="protein sequence ID" value="MFC5456803.1"/>
    <property type="molecule type" value="Genomic_DNA"/>
</dbReference>
<feature type="domain" description="GIY-YIG" evidence="1">
    <location>
        <begin position="36"/>
        <end position="78"/>
    </location>
</feature>
<evidence type="ECO:0000313" key="2">
    <source>
        <dbReference type="EMBL" id="MFC5456803.1"/>
    </source>
</evidence>
<proteinExistence type="predicted"/>
<dbReference type="InterPro" id="IPR000305">
    <property type="entry name" value="GIY-YIG_endonuc"/>
</dbReference>